<evidence type="ECO:0000256" key="6">
    <source>
        <dbReference type="ARBA" id="ARBA00023080"/>
    </source>
</evidence>
<evidence type="ECO:0000256" key="5">
    <source>
        <dbReference type="ARBA" id="ARBA00022842"/>
    </source>
</evidence>
<dbReference type="Proteomes" id="UP000240708">
    <property type="component" value="Unassembled WGS sequence"/>
</dbReference>
<evidence type="ECO:0000313" key="14">
    <source>
        <dbReference type="Proteomes" id="UP000240708"/>
    </source>
</evidence>
<keyword evidence="4 11" id="KW-0378">Hydrolase</keyword>
<reference evidence="13 14" key="1">
    <citation type="submission" date="2018-03" db="EMBL/GenBank/DDBJ databases">
        <title>Genomic Encyclopedia of Archaeal and Bacterial Type Strains, Phase II (KMG-II): from individual species to whole genera.</title>
        <authorList>
            <person name="Goeker M."/>
        </authorList>
    </citation>
    <scope>NUCLEOTIDE SEQUENCE [LARGE SCALE GENOMIC DNA]</scope>
    <source>
        <strain evidence="13 14">DSM 28057</strain>
    </source>
</reference>
<comment type="similarity">
    <text evidence="10 11">Belongs to the YjjX NTPase family.</text>
</comment>
<dbReference type="AlphaFoldDB" id="A0A2P8DTA8"/>
<dbReference type="NCBIfam" id="TIGR00258">
    <property type="entry name" value="inosine/xanthosine triphosphatase"/>
    <property type="match status" value="1"/>
</dbReference>
<comment type="cofactor">
    <cofactor evidence="11">
        <name>Mg(2+)</name>
        <dbReference type="ChEBI" id="CHEBI:18420"/>
    </cofactor>
    <cofactor evidence="11">
        <name>Mn(2+)</name>
        <dbReference type="ChEBI" id="CHEBI:29035"/>
    </cofactor>
    <text evidence="11">Binds 1 divalent metal cation per subunit; can use either Mg(2+) or Mn(2+).</text>
</comment>
<dbReference type="PANTHER" id="PTHR34699:SF2">
    <property type="entry name" value="NON-CANONICAL PURINE NTP PHOSPHATASE_PRRC1 DOMAIN-CONTAINING PROTEIN"/>
    <property type="match status" value="1"/>
</dbReference>
<keyword evidence="7 11" id="KW-0464">Manganese</keyword>
<dbReference type="InterPro" id="IPR050299">
    <property type="entry name" value="YjjX_NTPase"/>
</dbReference>
<comment type="caution">
    <text evidence="13">The sequence shown here is derived from an EMBL/GenBank/DDBJ whole genome shotgun (WGS) entry which is preliminary data.</text>
</comment>
<dbReference type="SUPFAM" id="SSF52972">
    <property type="entry name" value="ITPase-like"/>
    <property type="match status" value="1"/>
</dbReference>
<evidence type="ECO:0000259" key="12">
    <source>
        <dbReference type="Pfam" id="PF01931"/>
    </source>
</evidence>
<comment type="catalytic activity">
    <reaction evidence="9 11">
        <text>XTP + H2O = XDP + phosphate + H(+)</text>
        <dbReference type="Rhea" id="RHEA:28406"/>
        <dbReference type="ChEBI" id="CHEBI:15377"/>
        <dbReference type="ChEBI" id="CHEBI:15378"/>
        <dbReference type="ChEBI" id="CHEBI:43474"/>
        <dbReference type="ChEBI" id="CHEBI:59884"/>
        <dbReference type="ChEBI" id="CHEBI:61314"/>
        <dbReference type="EC" id="3.6.1.73"/>
    </reaction>
</comment>
<keyword evidence="6 11" id="KW-0546">Nucleotide metabolism</keyword>
<comment type="subunit">
    <text evidence="11">Homodimer.</text>
</comment>
<dbReference type="Pfam" id="PF01931">
    <property type="entry name" value="NTPase_I-T"/>
    <property type="match status" value="1"/>
</dbReference>
<keyword evidence="3 11" id="KW-0547">Nucleotide-binding</keyword>
<feature type="domain" description="Non-canonical purine NTP phosphatase/PRRC1" evidence="12">
    <location>
        <begin position="21"/>
        <end position="184"/>
    </location>
</feature>
<dbReference type="HAMAP" id="MF_00648">
    <property type="entry name" value="Non_canon_purine_NTPase_YjjX"/>
    <property type="match status" value="1"/>
</dbReference>
<evidence type="ECO:0000256" key="1">
    <source>
        <dbReference type="ARBA" id="ARBA00001936"/>
    </source>
</evidence>
<keyword evidence="14" id="KW-1185">Reference proteome</keyword>
<dbReference type="FunFam" id="3.90.950.10:FF:000002">
    <property type="entry name" value="Inosine/xanthosine triphosphatase"/>
    <property type="match status" value="1"/>
</dbReference>
<dbReference type="InterPro" id="IPR026533">
    <property type="entry name" value="NTPase/PRRC1"/>
</dbReference>
<gene>
    <name evidence="13" type="ORF">CLV48_1155</name>
</gene>
<dbReference type="GO" id="GO:0000166">
    <property type="term" value="F:nucleotide binding"/>
    <property type="evidence" value="ECO:0007669"/>
    <property type="project" value="UniProtKB-KW"/>
</dbReference>
<dbReference type="InterPro" id="IPR002786">
    <property type="entry name" value="Non_canon_purine_NTPase"/>
</dbReference>
<evidence type="ECO:0000256" key="10">
    <source>
        <dbReference type="ARBA" id="ARBA00060855"/>
    </source>
</evidence>
<comment type="cofactor">
    <cofactor evidence="1">
        <name>Mn(2+)</name>
        <dbReference type="ChEBI" id="CHEBI:29035"/>
    </cofactor>
</comment>
<keyword evidence="2 11" id="KW-0479">Metal-binding</keyword>
<comment type="catalytic activity">
    <reaction evidence="8 11">
        <text>ITP + H2O = IDP + phosphate + H(+)</text>
        <dbReference type="Rhea" id="RHEA:28330"/>
        <dbReference type="ChEBI" id="CHEBI:15377"/>
        <dbReference type="ChEBI" id="CHEBI:15378"/>
        <dbReference type="ChEBI" id="CHEBI:43474"/>
        <dbReference type="ChEBI" id="CHEBI:58280"/>
        <dbReference type="ChEBI" id="CHEBI:61402"/>
        <dbReference type="EC" id="3.6.1.73"/>
    </reaction>
</comment>
<dbReference type="InterPro" id="IPR029001">
    <property type="entry name" value="ITPase-like_fam"/>
</dbReference>
<sequence>MNFPKRKNIKEDLRQKLIIVGSKNPVKISCTEAAFHQAFQGSFLVEGLNINSGVSDQPYGDEETYQGAFNRANNAKLVFPEADYWVGIEGGVDLVGSEMHAFAWVVVIDKMGNVGKARTSTFFLPKAIVELVEAGVELGEADDRVFQRSNSKQEDGAVGILTNGALERKEYYQQAVLLALIPFLQRDLYFN</sequence>
<keyword evidence="5 11" id="KW-0460">Magnesium</keyword>
<dbReference type="GO" id="GO:0009117">
    <property type="term" value="P:nucleotide metabolic process"/>
    <property type="evidence" value="ECO:0007669"/>
    <property type="project" value="UniProtKB-KW"/>
</dbReference>
<organism evidence="13 14">
    <name type="scientific">Cecembia rubra</name>
    <dbReference type="NCBI Taxonomy" id="1485585"/>
    <lineage>
        <taxon>Bacteria</taxon>
        <taxon>Pseudomonadati</taxon>
        <taxon>Bacteroidota</taxon>
        <taxon>Cytophagia</taxon>
        <taxon>Cytophagales</taxon>
        <taxon>Cyclobacteriaceae</taxon>
        <taxon>Cecembia</taxon>
    </lineage>
</organism>
<dbReference type="GO" id="GO:0046872">
    <property type="term" value="F:metal ion binding"/>
    <property type="evidence" value="ECO:0007669"/>
    <property type="project" value="UniProtKB-KW"/>
</dbReference>
<dbReference type="GO" id="GO:0006772">
    <property type="term" value="P:thiamine metabolic process"/>
    <property type="evidence" value="ECO:0007669"/>
    <property type="project" value="TreeGrafter"/>
</dbReference>
<evidence type="ECO:0000256" key="11">
    <source>
        <dbReference type="HAMAP-Rule" id="MF_00648"/>
    </source>
</evidence>
<protein>
    <recommendedName>
        <fullName evidence="11">Probable inosine/xanthosine triphosphatase</fullName>
        <shortName evidence="11">ITPase/XTPase</shortName>
        <ecNumber evidence="11">3.6.1.73</ecNumber>
    </recommendedName>
    <alternativeName>
        <fullName evidence="11">Non-canonical purine NTP phosphatase</fullName>
    </alternativeName>
    <alternativeName>
        <fullName evidence="11">Non-standard purine NTP phosphatase</fullName>
    </alternativeName>
    <alternativeName>
        <fullName evidence="11">Nucleoside-triphosphate phosphatase</fullName>
        <shortName evidence="11">NTPase</shortName>
    </alternativeName>
</protein>
<evidence type="ECO:0000256" key="7">
    <source>
        <dbReference type="ARBA" id="ARBA00023211"/>
    </source>
</evidence>
<feature type="binding site" evidence="11">
    <location>
        <begin position="81"/>
        <end position="82"/>
    </location>
    <ligand>
        <name>substrate</name>
    </ligand>
</feature>
<evidence type="ECO:0000256" key="9">
    <source>
        <dbReference type="ARBA" id="ARBA00048781"/>
    </source>
</evidence>
<comment type="caution">
    <text evidence="11">Lacks conserved residue(s) required for the propagation of feature annotation.</text>
</comment>
<evidence type="ECO:0000256" key="3">
    <source>
        <dbReference type="ARBA" id="ARBA00022741"/>
    </source>
</evidence>
<dbReference type="RefSeq" id="WP_106568772.1">
    <property type="nucleotide sequence ID" value="NZ_JAUVYL010000016.1"/>
</dbReference>
<comment type="function">
    <text evidence="11">Phosphatase that hydrolyzes non-canonical purine nucleotides such as XTP and ITP to their respective diphosphate derivatives. Probably excludes non-canonical purines from DNA/RNA precursor pool, thus preventing their incorporation into DNA/RNA and avoiding chromosomal lesions.</text>
</comment>
<dbReference type="PANTHER" id="PTHR34699">
    <property type="match status" value="1"/>
</dbReference>
<dbReference type="OrthoDB" id="164951at2"/>
<feature type="binding site" evidence="11">
    <location>
        <position position="81"/>
    </location>
    <ligand>
        <name>Mg(2+)</name>
        <dbReference type="ChEBI" id="CHEBI:18420"/>
    </ligand>
</feature>
<evidence type="ECO:0000256" key="8">
    <source>
        <dbReference type="ARBA" id="ARBA00048174"/>
    </source>
</evidence>
<evidence type="ECO:0000256" key="4">
    <source>
        <dbReference type="ARBA" id="ARBA00022801"/>
    </source>
</evidence>
<dbReference type="GO" id="GO:0103023">
    <property type="term" value="F:ITPase activity"/>
    <property type="evidence" value="ECO:0007669"/>
    <property type="project" value="UniProtKB-EC"/>
</dbReference>
<evidence type="ECO:0000256" key="2">
    <source>
        <dbReference type="ARBA" id="ARBA00022723"/>
    </source>
</evidence>
<proteinExistence type="inferred from homology"/>
<dbReference type="EMBL" id="PYGF01000015">
    <property type="protein sequence ID" value="PSL00453.1"/>
    <property type="molecule type" value="Genomic_DNA"/>
</dbReference>
<dbReference type="NCBIfam" id="NF003459">
    <property type="entry name" value="PRK05074.1"/>
    <property type="match status" value="1"/>
</dbReference>
<name>A0A2P8DTA8_9BACT</name>
<evidence type="ECO:0000313" key="13">
    <source>
        <dbReference type="EMBL" id="PSL00453.1"/>
    </source>
</evidence>
<accession>A0A2P8DTA8</accession>
<dbReference type="Gene3D" id="3.90.950.10">
    <property type="match status" value="1"/>
</dbReference>
<dbReference type="EC" id="3.6.1.73" evidence="11"/>